<accession>A0A931FCQ1</accession>
<dbReference type="PANTHER" id="PTHR43252">
    <property type="entry name" value="TRANSCRIPTIONAL REGULATOR YQJI"/>
    <property type="match status" value="1"/>
</dbReference>
<evidence type="ECO:0000259" key="2">
    <source>
        <dbReference type="Pfam" id="PF10400"/>
    </source>
</evidence>
<comment type="caution">
    <text evidence="3">The sequence shown here is derived from an EMBL/GenBank/DDBJ whole genome shotgun (WGS) entry which is preliminary data.</text>
</comment>
<dbReference type="RefSeq" id="WP_196191914.1">
    <property type="nucleotide sequence ID" value="NZ_JADPRT010000001.1"/>
</dbReference>
<feature type="domain" description="Transcription regulator PadR C-terminal" evidence="2">
    <location>
        <begin position="91"/>
        <end position="170"/>
    </location>
</feature>
<dbReference type="InterPro" id="IPR036388">
    <property type="entry name" value="WH-like_DNA-bd_sf"/>
</dbReference>
<dbReference type="Gene3D" id="1.10.10.10">
    <property type="entry name" value="Winged helix-like DNA-binding domain superfamily/Winged helix DNA-binding domain"/>
    <property type="match status" value="1"/>
</dbReference>
<dbReference type="Gene3D" id="6.10.140.190">
    <property type="match status" value="1"/>
</dbReference>
<dbReference type="Pfam" id="PF10400">
    <property type="entry name" value="Vir_act_alpha_C"/>
    <property type="match status" value="1"/>
</dbReference>
<evidence type="ECO:0000313" key="4">
    <source>
        <dbReference type="Proteomes" id="UP000657385"/>
    </source>
</evidence>
<dbReference type="SUPFAM" id="SSF46785">
    <property type="entry name" value="Winged helix' DNA-binding domain"/>
    <property type="match status" value="1"/>
</dbReference>
<name>A0A931FCQ1_9ACTN</name>
<dbReference type="AlphaFoldDB" id="A0A931FCQ1"/>
<dbReference type="Proteomes" id="UP000657385">
    <property type="component" value="Unassembled WGS sequence"/>
</dbReference>
<reference evidence="3" key="1">
    <citation type="submission" date="2020-11" db="EMBL/GenBank/DDBJ databases">
        <title>Isolation and identification of active actinomycetes.</title>
        <authorList>
            <person name="Yu B."/>
        </authorList>
    </citation>
    <scope>NUCLEOTIDE SEQUENCE</scope>
    <source>
        <strain evidence="3">NEAU-YB345</strain>
    </source>
</reference>
<dbReference type="InterPro" id="IPR018309">
    <property type="entry name" value="Tscrpt_reg_PadR_C"/>
</dbReference>
<gene>
    <name evidence="3" type="ORF">I2501_01570</name>
</gene>
<dbReference type="PANTHER" id="PTHR43252:SF6">
    <property type="entry name" value="NEGATIVE TRANSCRIPTION REGULATOR PADR"/>
    <property type="match status" value="1"/>
</dbReference>
<evidence type="ECO:0000259" key="1">
    <source>
        <dbReference type="Pfam" id="PF03551"/>
    </source>
</evidence>
<dbReference type="InterPro" id="IPR036390">
    <property type="entry name" value="WH_DNA-bd_sf"/>
</dbReference>
<protein>
    <submittedName>
        <fullName evidence="3">PadR family transcriptional regulator</fullName>
    </submittedName>
</protein>
<organism evidence="3 4">
    <name type="scientific">Streptacidiphilus fuscans</name>
    <dbReference type="NCBI Taxonomy" id="2789292"/>
    <lineage>
        <taxon>Bacteria</taxon>
        <taxon>Bacillati</taxon>
        <taxon>Actinomycetota</taxon>
        <taxon>Actinomycetes</taxon>
        <taxon>Kitasatosporales</taxon>
        <taxon>Streptomycetaceae</taxon>
        <taxon>Streptacidiphilus</taxon>
    </lineage>
</organism>
<proteinExistence type="predicted"/>
<dbReference type="InterPro" id="IPR005149">
    <property type="entry name" value="Tscrpt_reg_PadR_N"/>
</dbReference>
<dbReference type="EMBL" id="JADPRT010000001">
    <property type="protein sequence ID" value="MBF9066726.1"/>
    <property type="molecule type" value="Genomic_DNA"/>
</dbReference>
<sequence>MSLRHAALGLLALRGEASGYDLLGIFNESLEHVWPATQSQLYTELGKLTDAELVEVVAEGGRGRKAYAVTDAGRKEFEHWLLEEPPTVNRRNDLLLRVFFLGLVPTERGQEFLRERAVAAADMHERLRELERSLATEEGPLAVHGRLALEWGLRYSRMQEEWATWAAEQLAEEESAGQRIAEVAVEQ</sequence>
<keyword evidence="4" id="KW-1185">Reference proteome</keyword>
<dbReference type="Pfam" id="PF03551">
    <property type="entry name" value="PadR"/>
    <property type="match status" value="1"/>
</dbReference>
<feature type="domain" description="Transcription regulator PadR N-terminal" evidence="1">
    <location>
        <begin position="10"/>
        <end position="78"/>
    </location>
</feature>
<evidence type="ECO:0000313" key="3">
    <source>
        <dbReference type="EMBL" id="MBF9066726.1"/>
    </source>
</evidence>